<evidence type="ECO:0008006" key="10">
    <source>
        <dbReference type="Google" id="ProtNLM"/>
    </source>
</evidence>
<dbReference type="PIRSF" id="PIRSF000521">
    <property type="entry name" value="Transaminase_4ab_Lys_Orn"/>
    <property type="match status" value="1"/>
</dbReference>
<gene>
    <name evidence="8" type="ORF">RRG08_035859</name>
</gene>
<dbReference type="SUPFAM" id="SSF53383">
    <property type="entry name" value="PLP-dependent transferases"/>
    <property type="match status" value="1"/>
</dbReference>
<organism evidence="8 9">
    <name type="scientific">Elysia crispata</name>
    <name type="common">lettuce slug</name>
    <dbReference type="NCBI Taxonomy" id="231223"/>
    <lineage>
        <taxon>Eukaryota</taxon>
        <taxon>Metazoa</taxon>
        <taxon>Spiralia</taxon>
        <taxon>Lophotrochozoa</taxon>
        <taxon>Mollusca</taxon>
        <taxon>Gastropoda</taxon>
        <taxon>Heterobranchia</taxon>
        <taxon>Euthyneura</taxon>
        <taxon>Panpulmonata</taxon>
        <taxon>Sacoglossa</taxon>
        <taxon>Placobranchoidea</taxon>
        <taxon>Plakobranchidae</taxon>
        <taxon>Elysia</taxon>
    </lineage>
</organism>
<evidence type="ECO:0000256" key="5">
    <source>
        <dbReference type="ARBA" id="ARBA00022898"/>
    </source>
</evidence>
<dbReference type="EMBL" id="JAWDGP010000766">
    <property type="protein sequence ID" value="KAK3797412.1"/>
    <property type="molecule type" value="Genomic_DNA"/>
</dbReference>
<dbReference type="AlphaFoldDB" id="A0AAE1B2M9"/>
<evidence type="ECO:0000313" key="8">
    <source>
        <dbReference type="EMBL" id="KAK3797412.1"/>
    </source>
</evidence>
<evidence type="ECO:0000256" key="2">
    <source>
        <dbReference type="ARBA" id="ARBA00008954"/>
    </source>
</evidence>
<comment type="cofactor">
    <cofactor evidence="1">
        <name>pyridoxal 5'-phosphate</name>
        <dbReference type="ChEBI" id="CHEBI:597326"/>
    </cofactor>
</comment>
<evidence type="ECO:0000256" key="7">
    <source>
        <dbReference type="RuleBase" id="RU003560"/>
    </source>
</evidence>
<evidence type="ECO:0000256" key="1">
    <source>
        <dbReference type="ARBA" id="ARBA00001933"/>
    </source>
</evidence>
<keyword evidence="9" id="KW-1185">Reference proteome</keyword>
<comment type="similarity">
    <text evidence="2 7">Belongs to the class-III pyridoxal-phosphate-dependent aminotransferase family.</text>
</comment>
<proteinExistence type="inferred from homology"/>
<accession>A0AAE1B2M9</accession>
<dbReference type="GO" id="GO:0005739">
    <property type="term" value="C:mitochondrion"/>
    <property type="evidence" value="ECO:0007669"/>
    <property type="project" value="TreeGrafter"/>
</dbReference>
<reference evidence="8" key="1">
    <citation type="journal article" date="2023" name="G3 (Bethesda)">
        <title>A reference genome for the long-term kleptoplast-retaining sea slug Elysia crispata morphotype clarki.</title>
        <authorList>
            <person name="Eastman K.E."/>
            <person name="Pendleton A.L."/>
            <person name="Shaikh M.A."/>
            <person name="Suttiyut T."/>
            <person name="Ogas R."/>
            <person name="Tomko P."/>
            <person name="Gavelis G."/>
            <person name="Widhalm J.R."/>
            <person name="Wisecaver J.H."/>
        </authorList>
    </citation>
    <scope>NUCLEOTIDE SEQUENCE</scope>
    <source>
        <strain evidence="8">ECLA1</strain>
    </source>
</reference>
<dbReference type="InterPro" id="IPR015422">
    <property type="entry name" value="PyrdxlP-dep_Trfase_small"/>
</dbReference>
<dbReference type="GO" id="GO:0030170">
    <property type="term" value="F:pyridoxal phosphate binding"/>
    <property type="evidence" value="ECO:0007669"/>
    <property type="project" value="InterPro"/>
</dbReference>
<comment type="caution">
    <text evidence="8">The sequence shown here is derived from an EMBL/GenBank/DDBJ whole genome shotgun (WGS) entry which is preliminary data.</text>
</comment>
<dbReference type="InterPro" id="IPR015421">
    <property type="entry name" value="PyrdxlP-dep_Trfase_major"/>
</dbReference>
<keyword evidence="4" id="KW-0808">Transferase</keyword>
<dbReference type="Pfam" id="PF00202">
    <property type="entry name" value="Aminotran_3"/>
    <property type="match status" value="1"/>
</dbReference>
<evidence type="ECO:0000256" key="4">
    <source>
        <dbReference type="ARBA" id="ARBA00022679"/>
    </source>
</evidence>
<dbReference type="PANTHER" id="PTHR43206:SF1">
    <property type="entry name" value="4-AMINOBUTYRATE AMINOTRANSFERASE, MITOCHONDRIAL"/>
    <property type="match status" value="1"/>
</dbReference>
<dbReference type="GO" id="GO:0034386">
    <property type="term" value="F:4-aminobutyrate:2-oxoglutarate transaminase activity"/>
    <property type="evidence" value="ECO:0007669"/>
    <property type="project" value="UniProtKB-EC"/>
</dbReference>
<dbReference type="FunFam" id="3.40.640.10:FF:000073">
    <property type="entry name" value="Probable 4-aminobutyrate aminotransferase"/>
    <property type="match status" value="1"/>
</dbReference>
<dbReference type="CDD" id="cd00610">
    <property type="entry name" value="OAT_like"/>
    <property type="match status" value="1"/>
</dbReference>
<dbReference type="InterPro" id="IPR015424">
    <property type="entry name" value="PyrdxlP-dep_Trfase"/>
</dbReference>
<sequence length="495" mass="54686">MSTHLLRQFPTLKALGAVSRELRFPWSYLSTLAVTEPSSPAVKTAIPGPKSSTMKRDLNLIQNTDVVHFFVDYDRSMGNYIVDVDGNVLLDLFTQIASIPLGYNHPRIMKVLTDPVNLAAFANRPALGMYPPSEFAQILSETLLSVAPRGINQVQTMACGACSVEHALKGAFMAYRRRERGGSPPTQEEIETSLLNTPPGCPKLSVLSFKNAFHGRTMGALALSHTKWVHKLDFPSPCWPFATFPTLKYPLEEFADENNAEDARCLAEVQDKIASAKRAGQPVACVATEPMQCEGGDRYGSPNFFQGLQDICQENSIALLLDEVQTGAGASGKFWLHEHFYLRDPPNLVTFAKKMLTGGFYYTPDMRPTEGGRIFNTWTGDPSKVIMLKAVLDVIKEERLLDRTADTGIYMIEILMAAQNKYPNLLSNSRGLGSLAAVDLPDGESRDKIVGKLRSKGINVGVCGSRTMRLRSTLTLERKHIDIFADRLHAALKEM</sequence>
<evidence type="ECO:0000256" key="6">
    <source>
        <dbReference type="ARBA" id="ARBA00048021"/>
    </source>
</evidence>
<name>A0AAE1B2M9_9GAST</name>
<dbReference type="PANTHER" id="PTHR43206">
    <property type="entry name" value="AMINOTRANSFERASE"/>
    <property type="match status" value="1"/>
</dbReference>
<dbReference type="GO" id="GO:0009450">
    <property type="term" value="P:gamma-aminobutyric acid catabolic process"/>
    <property type="evidence" value="ECO:0007669"/>
    <property type="project" value="TreeGrafter"/>
</dbReference>
<keyword evidence="5 7" id="KW-0663">Pyridoxal phosphate</keyword>
<dbReference type="Proteomes" id="UP001283361">
    <property type="component" value="Unassembled WGS sequence"/>
</dbReference>
<comment type="catalytic activity">
    <reaction evidence="6">
        <text>4-aminobutanoate + 2-oxoglutarate = succinate semialdehyde + L-glutamate</text>
        <dbReference type="Rhea" id="RHEA:23352"/>
        <dbReference type="ChEBI" id="CHEBI:16810"/>
        <dbReference type="ChEBI" id="CHEBI:29985"/>
        <dbReference type="ChEBI" id="CHEBI:57706"/>
        <dbReference type="ChEBI" id="CHEBI:59888"/>
        <dbReference type="EC" id="2.6.1.19"/>
    </reaction>
</comment>
<evidence type="ECO:0000313" key="9">
    <source>
        <dbReference type="Proteomes" id="UP001283361"/>
    </source>
</evidence>
<dbReference type="InterPro" id="IPR005814">
    <property type="entry name" value="Aminotrans_3"/>
</dbReference>
<dbReference type="Gene3D" id="3.90.1150.10">
    <property type="entry name" value="Aspartate Aminotransferase, domain 1"/>
    <property type="match status" value="1"/>
</dbReference>
<dbReference type="Gene3D" id="3.40.640.10">
    <property type="entry name" value="Type I PLP-dependent aspartate aminotransferase-like (Major domain)"/>
    <property type="match status" value="1"/>
</dbReference>
<evidence type="ECO:0000256" key="3">
    <source>
        <dbReference type="ARBA" id="ARBA00022576"/>
    </source>
</evidence>
<protein>
    <recommendedName>
        <fullName evidence="10">Gamma-amino-N-butyrate transaminase</fullName>
    </recommendedName>
</protein>
<keyword evidence="3" id="KW-0032">Aminotransferase</keyword>